<organism evidence="1 2">
    <name type="scientific">Solidesulfovibrio fructosivorans JJ]</name>
    <dbReference type="NCBI Taxonomy" id="596151"/>
    <lineage>
        <taxon>Bacteria</taxon>
        <taxon>Pseudomonadati</taxon>
        <taxon>Thermodesulfobacteriota</taxon>
        <taxon>Desulfovibrionia</taxon>
        <taxon>Desulfovibrionales</taxon>
        <taxon>Desulfovibrionaceae</taxon>
        <taxon>Solidesulfovibrio</taxon>
    </lineage>
</organism>
<dbReference type="EMBL" id="AECZ01000020">
    <property type="protein sequence ID" value="EFL50406.1"/>
    <property type="molecule type" value="Genomic_DNA"/>
</dbReference>
<dbReference type="AlphaFoldDB" id="E1JYZ0"/>
<sequence>MMADDACYTIYKGYCLECAEEDGELHGRIAGIRDVVTFHGETPEALMDAFREAVDDYLEVCGEACLSPDAAAP</sequence>
<name>E1JYZ0_SOLFR</name>
<dbReference type="STRING" id="596151.DesfrDRAFT_2839"/>
<dbReference type="SUPFAM" id="SSF143100">
    <property type="entry name" value="TTHA1013/TTHA0281-like"/>
    <property type="match status" value="1"/>
</dbReference>
<evidence type="ECO:0000313" key="1">
    <source>
        <dbReference type="EMBL" id="EFL50406.1"/>
    </source>
</evidence>
<dbReference type="eggNOG" id="COG4226">
    <property type="taxonomic scope" value="Bacteria"/>
</dbReference>
<reference evidence="1 2" key="1">
    <citation type="submission" date="2010-08" db="EMBL/GenBank/DDBJ databases">
        <title>The draft genome of Desulfovibrio fructosovorans JJ.</title>
        <authorList>
            <consortium name="US DOE Joint Genome Institute (JGI-PGF)"/>
            <person name="Lucas S."/>
            <person name="Copeland A."/>
            <person name="Lapidus A."/>
            <person name="Cheng J.-F."/>
            <person name="Bruce D."/>
            <person name="Goodwin L."/>
            <person name="Pitluck S."/>
            <person name="Land M.L."/>
            <person name="Hauser L."/>
            <person name="Chang Y.-J."/>
            <person name="Jeffries C."/>
            <person name="Wall J.D."/>
            <person name="Stahl D.A."/>
            <person name="Arkin A.P."/>
            <person name="Dehal P."/>
            <person name="Stolyar S.M."/>
            <person name="Hazen T.C."/>
            <person name="Woyke T.J."/>
        </authorList>
    </citation>
    <scope>NUCLEOTIDE SEQUENCE [LARGE SCALE GENOMIC DNA]</scope>
    <source>
        <strain evidence="1 2">JJ</strain>
    </source>
</reference>
<keyword evidence="2" id="KW-1185">Reference proteome</keyword>
<protein>
    <recommendedName>
        <fullName evidence="3">HicB family protein</fullName>
    </recommendedName>
</protein>
<dbReference type="Proteomes" id="UP000006250">
    <property type="component" value="Unassembled WGS sequence"/>
</dbReference>
<gene>
    <name evidence="1" type="ORF">DesfrDRAFT_2839</name>
</gene>
<dbReference type="InterPro" id="IPR035069">
    <property type="entry name" value="TTHA1013/TTHA0281-like"/>
</dbReference>
<proteinExistence type="predicted"/>
<evidence type="ECO:0008006" key="3">
    <source>
        <dbReference type="Google" id="ProtNLM"/>
    </source>
</evidence>
<accession>E1JYZ0</accession>
<dbReference type="RefSeq" id="WP_005994931.1">
    <property type="nucleotide sequence ID" value="NZ_AECZ01000020.1"/>
</dbReference>
<comment type="caution">
    <text evidence="1">The sequence shown here is derived from an EMBL/GenBank/DDBJ whole genome shotgun (WGS) entry which is preliminary data.</text>
</comment>
<evidence type="ECO:0000313" key="2">
    <source>
        <dbReference type="Proteomes" id="UP000006250"/>
    </source>
</evidence>